<dbReference type="Proteomes" id="UP000434639">
    <property type="component" value="Unassembled WGS sequence"/>
</dbReference>
<evidence type="ECO:0000313" key="4">
    <source>
        <dbReference type="Proteomes" id="UP000434639"/>
    </source>
</evidence>
<dbReference type="InterPro" id="IPR014048">
    <property type="entry name" value="MethylDNA_cys_MeTrfase_DNA-bd"/>
</dbReference>
<sequence>MESFTVKAISIIKSIPEGRVMSYGQIAAAAGAPRGARQVARILHSMSGKYDLPWHRVVSRNGELSIKDQSALEWQLKLLADEGIEIEEGPCIAIEKYRYSF</sequence>
<dbReference type="GO" id="GO:0006281">
    <property type="term" value="P:DNA repair"/>
    <property type="evidence" value="ECO:0007669"/>
    <property type="project" value="InterPro"/>
</dbReference>
<dbReference type="RefSeq" id="WP_155113322.1">
    <property type="nucleotide sequence ID" value="NZ_WMIB01000018.1"/>
</dbReference>
<dbReference type="Gene3D" id="1.10.10.10">
    <property type="entry name" value="Winged helix-like DNA-binding domain superfamily/Winged helix DNA-binding domain"/>
    <property type="match status" value="1"/>
</dbReference>
<proteinExistence type="predicted"/>
<comment type="caution">
    <text evidence="3">The sequence shown here is derived from an EMBL/GenBank/DDBJ whole genome shotgun (WGS) entry which is preliminary data.</text>
</comment>
<evidence type="ECO:0000259" key="2">
    <source>
        <dbReference type="Pfam" id="PF01035"/>
    </source>
</evidence>
<keyword evidence="3" id="KW-0489">Methyltransferase</keyword>
<dbReference type="EMBL" id="WMIB01000018">
    <property type="protein sequence ID" value="MTH54815.1"/>
    <property type="molecule type" value="Genomic_DNA"/>
</dbReference>
<keyword evidence="3" id="KW-0808">Transferase</keyword>
<dbReference type="AlphaFoldDB" id="A0A7X2S7B9"/>
<keyword evidence="4" id="KW-1185">Reference proteome</keyword>
<gene>
    <name evidence="3" type="ORF">GKZ89_15535</name>
</gene>
<dbReference type="GO" id="GO:0008168">
    <property type="term" value="F:methyltransferase activity"/>
    <property type="evidence" value="ECO:0007669"/>
    <property type="project" value="UniProtKB-KW"/>
</dbReference>
<dbReference type="GO" id="GO:0032259">
    <property type="term" value="P:methylation"/>
    <property type="evidence" value="ECO:0007669"/>
    <property type="project" value="UniProtKB-KW"/>
</dbReference>
<dbReference type="OrthoDB" id="9789813at2"/>
<protein>
    <submittedName>
        <fullName evidence="3">DNA methyltransferase</fullName>
    </submittedName>
</protein>
<reference evidence="3 4" key="1">
    <citation type="journal article" date="2017" name="Int. J. Syst. Evol. Microbiol.">
        <title>Bacillus mangrovi sp. nov., isolated from a sediment sample from a mangrove forest.</title>
        <authorList>
            <person name="Gupta V."/>
            <person name="Singh P.K."/>
            <person name="Korpole S."/>
            <person name="Tanuku N.R.S."/>
            <person name="Pinnaka A.K."/>
        </authorList>
    </citation>
    <scope>NUCLEOTIDE SEQUENCE [LARGE SCALE GENOMIC DNA]</scope>
    <source>
        <strain evidence="3 4">KCTC 33872</strain>
    </source>
</reference>
<evidence type="ECO:0000313" key="3">
    <source>
        <dbReference type="EMBL" id="MTH54815.1"/>
    </source>
</evidence>
<dbReference type="PANTHER" id="PTHR42942">
    <property type="entry name" value="6-O-METHYLGUANINE DNA METHYLTRANSFERASE"/>
    <property type="match status" value="1"/>
</dbReference>
<dbReference type="CDD" id="cd06445">
    <property type="entry name" value="ATase"/>
    <property type="match status" value="1"/>
</dbReference>
<dbReference type="InterPro" id="IPR036217">
    <property type="entry name" value="MethylDNA_cys_MeTrfase_DNAb"/>
</dbReference>
<accession>A0A7X2S7B9</accession>
<organism evidence="3 4">
    <name type="scientific">Metabacillus mangrovi</name>
    <dbReference type="NCBI Taxonomy" id="1491830"/>
    <lineage>
        <taxon>Bacteria</taxon>
        <taxon>Bacillati</taxon>
        <taxon>Bacillota</taxon>
        <taxon>Bacilli</taxon>
        <taxon>Bacillales</taxon>
        <taxon>Bacillaceae</taxon>
        <taxon>Metabacillus</taxon>
    </lineage>
</organism>
<name>A0A7X2S7B9_9BACI</name>
<dbReference type="Pfam" id="PF01035">
    <property type="entry name" value="DNA_binding_1"/>
    <property type="match status" value="1"/>
</dbReference>
<dbReference type="InterPro" id="IPR036388">
    <property type="entry name" value="WH-like_DNA-bd_sf"/>
</dbReference>
<dbReference type="PANTHER" id="PTHR42942:SF1">
    <property type="entry name" value="ALKYLTRANSFERASE-LIKE PROTEIN 1"/>
    <property type="match status" value="1"/>
</dbReference>
<feature type="domain" description="Methylated-DNA-[protein]-cysteine S-methyltransferase DNA binding" evidence="2">
    <location>
        <begin position="4"/>
        <end position="84"/>
    </location>
</feature>
<dbReference type="SUPFAM" id="SSF46767">
    <property type="entry name" value="Methylated DNA-protein cysteine methyltransferase, C-terminal domain"/>
    <property type="match status" value="1"/>
</dbReference>
<evidence type="ECO:0000256" key="1">
    <source>
        <dbReference type="ARBA" id="ARBA00022763"/>
    </source>
</evidence>
<dbReference type="InterPro" id="IPR052520">
    <property type="entry name" value="ATL_DNA_repair"/>
</dbReference>
<keyword evidence="1" id="KW-0227">DNA damage</keyword>